<dbReference type="InterPro" id="IPR034032">
    <property type="entry name" value="Zn_MMP-like_bac"/>
</dbReference>
<comment type="caution">
    <text evidence="4">The sequence shown here is derived from an EMBL/GenBank/DDBJ whole genome shotgun (WGS) entry which is preliminary data.</text>
</comment>
<dbReference type="Proteomes" id="UP001157974">
    <property type="component" value="Unassembled WGS sequence"/>
</dbReference>
<name>A0AAV8V1I1_9RHOD</name>
<evidence type="ECO:0000313" key="5">
    <source>
        <dbReference type="Proteomes" id="UP001157974"/>
    </source>
</evidence>
<dbReference type="InterPro" id="IPR033413">
    <property type="entry name" value="DUF5117"/>
</dbReference>
<evidence type="ECO:0000259" key="3">
    <source>
        <dbReference type="Pfam" id="PF17148"/>
    </source>
</evidence>
<keyword evidence="1" id="KW-0472">Membrane</keyword>
<evidence type="ECO:0000256" key="1">
    <source>
        <dbReference type="SAM" id="Phobius"/>
    </source>
</evidence>
<feature type="domain" description="DUF5117" evidence="3">
    <location>
        <begin position="224"/>
        <end position="317"/>
    </location>
</feature>
<proteinExistence type="predicted"/>
<evidence type="ECO:0000259" key="2">
    <source>
        <dbReference type="Pfam" id="PF16313"/>
    </source>
</evidence>
<dbReference type="InterPro" id="IPR032534">
    <property type="entry name" value="EcxA_zinc-bd"/>
</dbReference>
<protein>
    <recommendedName>
        <fullName evidence="6">DUF5117 domain-containing protein</fullName>
    </recommendedName>
</protein>
<dbReference type="CDD" id="cd04276">
    <property type="entry name" value="ZnMc_MMP_like_2"/>
    <property type="match status" value="1"/>
</dbReference>
<dbReference type="Pfam" id="PF17148">
    <property type="entry name" value="DUF5117"/>
    <property type="match status" value="1"/>
</dbReference>
<dbReference type="PANTHER" id="PTHR38478:SF1">
    <property type="entry name" value="ZINC DEPENDENT METALLOPROTEASE DOMAIN LIPOPROTEIN"/>
    <property type="match status" value="1"/>
</dbReference>
<gene>
    <name evidence="4" type="ORF">NDN08_005396</name>
</gene>
<keyword evidence="1" id="KW-0812">Transmembrane</keyword>
<dbReference type="PANTHER" id="PTHR38478">
    <property type="entry name" value="PEPTIDASE M1A AND M12B"/>
    <property type="match status" value="1"/>
</dbReference>
<keyword evidence="1" id="KW-1133">Transmembrane helix</keyword>
<dbReference type="SUPFAM" id="SSF55486">
    <property type="entry name" value="Metalloproteases ('zincins'), catalytic domain"/>
    <property type="match status" value="1"/>
</dbReference>
<feature type="transmembrane region" description="Helical" evidence="1">
    <location>
        <begin position="41"/>
        <end position="60"/>
    </location>
</feature>
<evidence type="ECO:0000313" key="4">
    <source>
        <dbReference type="EMBL" id="KAJ8908691.1"/>
    </source>
</evidence>
<accession>A0AAV8V1I1</accession>
<feature type="domain" description="EcxA zinc-binding" evidence="2">
    <location>
        <begin position="485"/>
        <end position="794"/>
    </location>
</feature>
<dbReference type="InterPro" id="IPR024079">
    <property type="entry name" value="MetalloPept_cat_dom_sf"/>
</dbReference>
<evidence type="ECO:0008006" key="6">
    <source>
        <dbReference type="Google" id="ProtNLM"/>
    </source>
</evidence>
<organism evidence="4 5">
    <name type="scientific">Rhodosorus marinus</name>
    <dbReference type="NCBI Taxonomy" id="101924"/>
    <lineage>
        <taxon>Eukaryota</taxon>
        <taxon>Rhodophyta</taxon>
        <taxon>Stylonematophyceae</taxon>
        <taxon>Stylonematales</taxon>
        <taxon>Stylonemataceae</taxon>
        <taxon>Rhodosorus</taxon>
    </lineage>
</organism>
<keyword evidence="5" id="KW-1185">Reference proteome</keyword>
<sequence length="878" mass="97465">MNVRTALTAEDSDSSESELEDPLFRGSVRQRLTAMLGSRKWSFFSALVAGIIAGCLVLLLPGRPTSAPITHAKNSLEPPTIDTSLLEFEESVFPVFYSDFLQPTVMLDIPEESLGKPFIIGAIFSKGDSEVVVAHMSASADESNVFAFKLSDGLGFTMDVYRPQYSVRIDDDSGLKDAYDLGVYEGFESSFQYFKSAQTGGYVIDIAPWVAELFGLFGELDSELTESRISGVSVFPMNLNVEVKSQLPATDDKAPDVEVLVPVDIQFTIMMLPDKPMEARYADERLGFFTIPYVSLDGRDPGTGKKEMVTRRRLERKREAGGKITDVKGQIIYYIDESVPENLRAAMKKGVENWQKAFEAAGFKDAIKAVVPSDPDFPDDFDAGDARFSSISWSADLDETFAIAPADVDPRTGEILRANIVFTHGWLNTWTQRYWLLRNGKVPGFRIRPRLNSRLSFQRVIAEEHMNRISLMAAAFARQSYESVEDLVLDGVTDVTMHEVGHTLGLRHNFRGSANYNWNDLKNKTFVSEHGISSSIMDYLPMIIMADEKEQNYFFSPCVGDYDVEAIKYGYMDADEGTLDEIARLAVDRGLHFATDEDEPGLKGGDPYVSTYDAGANPMDYHENMEKLVTKRLGLLSEEAASQDLPWSDFTIVFREIVHRLQLSLSLAAKFVGGVETTRERANTDSIPIKPIPEDKQLRALDFILRIIDPFDGLFGVKSFSKYQEFFVKMDGEDCDSPVRACLALKPVDSSKLAKAARSDPLNGLLDPSRISRLSLHGGMSLSHVVQNVTNVFFKSTKSFSDDVAAFVGGARVQWLDLLQSHAEDIDTPPLASAIFAAELGRARNLALALVKEEGPLAKSILVGMCKKTELYSSETSR</sequence>
<dbReference type="Pfam" id="PF16313">
    <property type="entry name" value="DUF4953"/>
    <property type="match status" value="1"/>
</dbReference>
<dbReference type="GO" id="GO:0008237">
    <property type="term" value="F:metallopeptidase activity"/>
    <property type="evidence" value="ECO:0007669"/>
    <property type="project" value="InterPro"/>
</dbReference>
<dbReference type="Gene3D" id="3.40.390.10">
    <property type="entry name" value="Collagenase (Catalytic Domain)"/>
    <property type="match status" value="1"/>
</dbReference>
<reference evidence="4 5" key="1">
    <citation type="journal article" date="2023" name="Nat. Commun.">
        <title>Origin of minicircular mitochondrial genomes in red algae.</title>
        <authorList>
            <person name="Lee Y."/>
            <person name="Cho C.H."/>
            <person name="Lee Y.M."/>
            <person name="Park S.I."/>
            <person name="Yang J.H."/>
            <person name="West J.A."/>
            <person name="Bhattacharya D."/>
            <person name="Yoon H.S."/>
        </authorList>
    </citation>
    <scope>NUCLEOTIDE SEQUENCE [LARGE SCALE GENOMIC DNA]</scope>
    <source>
        <strain evidence="4 5">CCMP1338</strain>
        <tissue evidence="4">Whole cell</tissue>
    </source>
</reference>
<dbReference type="EMBL" id="JAMWBK010000001">
    <property type="protein sequence ID" value="KAJ8908691.1"/>
    <property type="molecule type" value="Genomic_DNA"/>
</dbReference>
<dbReference type="AlphaFoldDB" id="A0AAV8V1I1"/>